<dbReference type="CDD" id="cd04301">
    <property type="entry name" value="NAT_SF"/>
    <property type="match status" value="1"/>
</dbReference>
<dbReference type="EMBL" id="CP002454">
    <property type="protein sequence ID" value="ADV66364.1"/>
    <property type="molecule type" value="Genomic_DNA"/>
</dbReference>
<dbReference type="Pfam" id="PF00583">
    <property type="entry name" value="Acetyltransf_1"/>
    <property type="match status" value="1"/>
</dbReference>
<evidence type="ECO:0000313" key="5">
    <source>
        <dbReference type="Proteomes" id="UP000008635"/>
    </source>
</evidence>
<dbReference type="RefSeq" id="WP_013555869.1">
    <property type="nucleotide sequence ID" value="NC_014958.1"/>
</dbReference>
<dbReference type="Gene3D" id="3.40.630.30">
    <property type="match status" value="1"/>
</dbReference>
<dbReference type="GO" id="GO:0016747">
    <property type="term" value="F:acyltransferase activity, transferring groups other than amino-acyl groups"/>
    <property type="evidence" value="ECO:0007669"/>
    <property type="project" value="InterPro"/>
</dbReference>
<evidence type="ECO:0000256" key="2">
    <source>
        <dbReference type="ARBA" id="ARBA00023315"/>
    </source>
</evidence>
<dbReference type="InterPro" id="IPR000182">
    <property type="entry name" value="GNAT_dom"/>
</dbReference>
<dbReference type="PROSITE" id="PS51186">
    <property type="entry name" value="GNAT"/>
    <property type="match status" value="1"/>
</dbReference>
<organism evidence="4 5">
    <name type="scientific">Deinococcus maricopensis (strain DSM 21211 / LMG 22137 / NRRL B-23946 / LB-34)</name>
    <dbReference type="NCBI Taxonomy" id="709986"/>
    <lineage>
        <taxon>Bacteria</taxon>
        <taxon>Thermotogati</taxon>
        <taxon>Deinococcota</taxon>
        <taxon>Deinococci</taxon>
        <taxon>Deinococcales</taxon>
        <taxon>Deinococcaceae</taxon>
        <taxon>Deinococcus</taxon>
    </lineage>
</organism>
<gene>
    <name evidence="4" type="ordered locus">Deima_0708</name>
</gene>
<accession>E8U5M5</accession>
<dbReference type="InterPro" id="IPR050832">
    <property type="entry name" value="Bact_Acetyltransf"/>
</dbReference>
<evidence type="ECO:0000313" key="4">
    <source>
        <dbReference type="EMBL" id="ADV66364.1"/>
    </source>
</evidence>
<dbReference type="KEGG" id="dmr:Deima_0708"/>
<keyword evidence="1 4" id="KW-0808">Transferase</keyword>
<dbReference type="InterPro" id="IPR016181">
    <property type="entry name" value="Acyl_CoA_acyltransferase"/>
</dbReference>
<dbReference type="AlphaFoldDB" id="E8U5M5"/>
<keyword evidence="2" id="KW-0012">Acyltransferase</keyword>
<dbReference type="Proteomes" id="UP000008635">
    <property type="component" value="Chromosome"/>
</dbReference>
<dbReference type="HOGENOM" id="CLU_899327_0_0_0"/>
<dbReference type="OrthoDB" id="57316at2"/>
<protein>
    <submittedName>
        <fullName evidence="4">GCN5-related N-acetyltransferase</fullName>
    </submittedName>
</protein>
<evidence type="ECO:0000256" key="1">
    <source>
        <dbReference type="ARBA" id="ARBA00022679"/>
    </source>
</evidence>
<sequence>MPHIRPATPDDADTLAALVHAAYLGQFPVHPEQYRTANPAPGHLHLVAAQGHDVTAAVHITPFGERAPRAARLQFAGDHAQYAALYTAALTHLPSGTRTLISVVREDHTPQRAFLDAAAFRNAHQSWGAHLDLRTFNPDAHRALDERRYLEGYEIARLTHPAPAPTWAALHALTLEAVRDAPRNPTTTPDDLTPETLRATVEREEQVWVATYRNEITGFTRLTPRGTHAESELTAVTRAHRRRGLATLLKMHALTWARTQGLTSAGTGGNVHNLPMLRVNARLGYRVEPMWITYTRDMPGHGNSDA</sequence>
<proteinExistence type="predicted"/>
<dbReference type="STRING" id="709986.Deima_0708"/>
<feature type="domain" description="N-acetyltransferase" evidence="3">
    <location>
        <begin position="168"/>
        <end position="306"/>
    </location>
</feature>
<dbReference type="PANTHER" id="PTHR43877">
    <property type="entry name" value="AMINOALKYLPHOSPHONATE N-ACETYLTRANSFERASE-RELATED-RELATED"/>
    <property type="match status" value="1"/>
</dbReference>
<reference evidence="4 5" key="1">
    <citation type="journal article" date="2011" name="Stand. Genomic Sci.">
        <title>Complete genome sequence of Deinococcus maricopensis type strain (LB-34).</title>
        <authorList>
            <person name="Pukall R."/>
            <person name="Zeytun A."/>
            <person name="Lucas S."/>
            <person name="Lapidus A."/>
            <person name="Hammon N."/>
            <person name="Deshpande S."/>
            <person name="Nolan M."/>
            <person name="Cheng J.F."/>
            <person name="Pitluck S."/>
            <person name="Liolios K."/>
            <person name="Pagani I."/>
            <person name="Mikhailova N."/>
            <person name="Ivanova N."/>
            <person name="Mavromatis K."/>
            <person name="Pati A."/>
            <person name="Tapia R."/>
            <person name="Han C."/>
            <person name="Goodwin L."/>
            <person name="Chen A."/>
            <person name="Palaniappan K."/>
            <person name="Land M."/>
            <person name="Hauser L."/>
            <person name="Chang Y.J."/>
            <person name="Jeffries C.D."/>
            <person name="Brambilla E.M."/>
            <person name="Rohde M."/>
            <person name="Goker M."/>
            <person name="Detter J.C."/>
            <person name="Woyke T."/>
            <person name="Bristow J."/>
            <person name="Eisen J.A."/>
            <person name="Markowitz V."/>
            <person name="Hugenholtz P."/>
            <person name="Kyrpides N.C."/>
            <person name="Klenk H.P."/>
        </authorList>
    </citation>
    <scope>NUCLEOTIDE SEQUENCE [LARGE SCALE GENOMIC DNA]</scope>
    <source>
        <strain evidence="5">DSM 21211 / LMG 22137 / NRRL B-23946 / LB-34</strain>
    </source>
</reference>
<keyword evidence="5" id="KW-1185">Reference proteome</keyword>
<dbReference type="eggNOG" id="COG0456">
    <property type="taxonomic scope" value="Bacteria"/>
</dbReference>
<reference evidence="5" key="2">
    <citation type="submission" date="2011-01" db="EMBL/GenBank/DDBJ databases">
        <title>The complete genome of Deinococcus maricopensis DSM 21211.</title>
        <authorList>
            <consortium name="US DOE Joint Genome Institute (JGI-PGF)"/>
            <person name="Lucas S."/>
            <person name="Copeland A."/>
            <person name="Lapidus A."/>
            <person name="Goodwin L."/>
            <person name="Pitluck S."/>
            <person name="Kyrpides N."/>
            <person name="Mavromatis K."/>
            <person name="Pagani I."/>
            <person name="Ivanova N."/>
            <person name="Ovchinnikova G."/>
            <person name="Zeytun A."/>
            <person name="Detter J.C."/>
            <person name="Han C."/>
            <person name="Land M."/>
            <person name="Hauser L."/>
            <person name="Markowitz V."/>
            <person name="Cheng J.-F."/>
            <person name="Hugenholtz P."/>
            <person name="Woyke T."/>
            <person name="Wu D."/>
            <person name="Pukall R."/>
            <person name="Gehrich-Schroeter G."/>
            <person name="Brambilla E."/>
            <person name="Klenk H.-P."/>
            <person name="Eisen J.A."/>
        </authorList>
    </citation>
    <scope>NUCLEOTIDE SEQUENCE [LARGE SCALE GENOMIC DNA]</scope>
    <source>
        <strain evidence="5">DSM 21211 / LMG 22137 / NRRL B-23946 / LB-34</strain>
    </source>
</reference>
<evidence type="ECO:0000259" key="3">
    <source>
        <dbReference type="PROSITE" id="PS51186"/>
    </source>
</evidence>
<dbReference type="SUPFAM" id="SSF55729">
    <property type="entry name" value="Acyl-CoA N-acyltransferases (Nat)"/>
    <property type="match status" value="1"/>
</dbReference>
<name>E8U5M5_DEIML</name>